<organism evidence="10 11">
    <name type="scientific">Crassostrea virginica</name>
    <name type="common">Eastern oyster</name>
    <dbReference type="NCBI Taxonomy" id="6565"/>
    <lineage>
        <taxon>Eukaryota</taxon>
        <taxon>Metazoa</taxon>
        <taxon>Spiralia</taxon>
        <taxon>Lophotrochozoa</taxon>
        <taxon>Mollusca</taxon>
        <taxon>Bivalvia</taxon>
        <taxon>Autobranchia</taxon>
        <taxon>Pteriomorphia</taxon>
        <taxon>Ostreida</taxon>
        <taxon>Ostreoidea</taxon>
        <taxon>Ostreidae</taxon>
        <taxon>Crassostrea</taxon>
    </lineage>
</organism>
<keyword evidence="5" id="KW-0863">Zinc-finger</keyword>
<dbReference type="Proteomes" id="UP000694844">
    <property type="component" value="Chromosome 2"/>
</dbReference>
<dbReference type="PANTHER" id="PTHR22770:SF47">
    <property type="entry name" value="E3 UBIQUITIN-PROTEIN LIGASE RNF216"/>
    <property type="match status" value="1"/>
</dbReference>
<dbReference type="RefSeq" id="XP_022317862.1">
    <property type="nucleotide sequence ID" value="XM_022462154.1"/>
</dbReference>
<evidence type="ECO:0000313" key="11">
    <source>
        <dbReference type="RefSeq" id="XP_022317862.1"/>
    </source>
</evidence>
<dbReference type="CDD" id="cd16630">
    <property type="entry name" value="RING-HC_RBR_RNF216"/>
    <property type="match status" value="1"/>
</dbReference>
<dbReference type="InterPro" id="IPR044066">
    <property type="entry name" value="TRIAD_supradom"/>
</dbReference>
<dbReference type="Gene3D" id="1.20.120.1750">
    <property type="match status" value="1"/>
</dbReference>
<dbReference type="GeneID" id="111121052"/>
<sequence>MSRSKTGVNEVKKRTNVQVNTDEEENIRKKISTADKDDDDLPTFNFLKKARRQREDLKTQPVLVEGALVNKKAKDLTRNQLEIVDVKRKEDNIPDKNVTVIDITNSSQSSVGSQDNSIINVEALPEFVDITNEPLDVTADVFEVNAANRNEAIPEVIVVQQGPEPVLLGNPVGQIRIGIDTEKNRETGTRTFRPPSPTRAPQPQPAPTPVVTEQPTQARNLPPLPTMEKGPEEKLTDMVNEVLLMFPDVDPLYVKNLLLRNIGPEAMNNVCNLLLENTNYPRAQKAPSSTAPSEAPSIKRSNKNFYEDYSDPVTSFEYKTNCELLLQSEFKMISVKDIRILASYYNWHYAPMHKALSQIIKKGLESIQGQEKGKQSLSQAAIVCDVTVGSEKKTIKTTCLKCPRFVKCSLSSLPSDLSEEYEFVKERLKEDATDEDMKIAQQINESEYEETGQLIECGCCFCEVAFDNMVQCYEGHLFCSECLKNYANESVFGHGKTSLLCMSDGCDASFPKSQLDKALPANILNKYNDRVQAESINLAALDDLVRCPNCDFAALLDPSVKVFSCQNTSCMKETCRHCKEDWKEHFGKRCDEIEKKDEVSLRIKFEEKMAMAKIRTCHRCKAQFMKEEGCNKMTCKCGATMCYVCRKPNIDYNHFCQHLREPEKPCKKCEACFLWSKAEEDDERAIAEIRKECEALRMEKGYSLEKFIGAPEEPPSKKLKVK</sequence>
<dbReference type="InterPro" id="IPR051628">
    <property type="entry name" value="LUBAC_E3_Ligases"/>
</dbReference>
<evidence type="ECO:0000256" key="2">
    <source>
        <dbReference type="ARBA" id="ARBA00022679"/>
    </source>
</evidence>
<dbReference type="InterPro" id="IPR002867">
    <property type="entry name" value="IBR_dom"/>
</dbReference>
<proteinExistence type="predicted"/>
<dbReference type="InterPro" id="IPR047544">
    <property type="entry name" value="RING-HC_RBR_RNF216"/>
</dbReference>
<keyword evidence="4" id="KW-0677">Repeat</keyword>
<feature type="compositionally biased region" description="Basic and acidic residues" evidence="8">
    <location>
        <begin position="26"/>
        <end position="35"/>
    </location>
</feature>
<dbReference type="Pfam" id="PF26112">
    <property type="entry name" value="UBA_RNF216"/>
    <property type="match status" value="1"/>
</dbReference>
<evidence type="ECO:0000256" key="8">
    <source>
        <dbReference type="SAM" id="MobiDB-lite"/>
    </source>
</evidence>
<keyword evidence="2" id="KW-0808">Transferase</keyword>
<dbReference type="CDD" id="cd20353">
    <property type="entry name" value="Rcat_RBR_RNF216"/>
    <property type="match status" value="1"/>
</dbReference>
<gene>
    <name evidence="11" type="primary">LOC111121052</name>
</gene>
<protein>
    <submittedName>
        <fullName evidence="11">E3 ubiquitin-protein ligase RNF216-like</fullName>
    </submittedName>
</protein>
<keyword evidence="7" id="KW-0862">Zinc</keyword>
<accession>A0A8B8CPY4</accession>
<evidence type="ECO:0000256" key="1">
    <source>
        <dbReference type="ARBA" id="ARBA00004906"/>
    </source>
</evidence>
<evidence type="ECO:0000256" key="7">
    <source>
        <dbReference type="ARBA" id="ARBA00022833"/>
    </source>
</evidence>
<dbReference type="GO" id="GO:0016740">
    <property type="term" value="F:transferase activity"/>
    <property type="evidence" value="ECO:0007669"/>
    <property type="project" value="UniProtKB-KW"/>
</dbReference>
<keyword evidence="3" id="KW-0479">Metal-binding</keyword>
<dbReference type="Pfam" id="PF26200">
    <property type="entry name" value="Rcat_RNF216"/>
    <property type="match status" value="1"/>
</dbReference>
<dbReference type="PROSITE" id="PS51873">
    <property type="entry name" value="TRIAD"/>
    <property type="match status" value="1"/>
</dbReference>
<feature type="domain" description="RING-type" evidence="9">
    <location>
        <begin position="453"/>
        <end position="670"/>
    </location>
</feature>
<dbReference type="OrthoDB" id="10009520at2759"/>
<keyword evidence="6" id="KW-0833">Ubl conjugation pathway</keyword>
<dbReference type="InterPro" id="IPR047545">
    <property type="entry name" value="BRcat_RBR_RNF216"/>
</dbReference>
<feature type="region of interest" description="Disordered" evidence="8">
    <location>
        <begin position="180"/>
        <end position="231"/>
    </location>
</feature>
<evidence type="ECO:0000256" key="4">
    <source>
        <dbReference type="ARBA" id="ARBA00022737"/>
    </source>
</evidence>
<evidence type="ECO:0000259" key="9">
    <source>
        <dbReference type="PROSITE" id="PS51873"/>
    </source>
</evidence>
<dbReference type="CDD" id="cd20339">
    <property type="entry name" value="BRcat_RBR_RNF216"/>
    <property type="match status" value="1"/>
</dbReference>
<name>A0A8B8CPY4_CRAVI</name>
<feature type="region of interest" description="Disordered" evidence="8">
    <location>
        <begin position="1"/>
        <end position="35"/>
    </location>
</feature>
<evidence type="ECO:0000256" key="6">
    <source>
        <dbReference type="ARBA" id="ARBA00022786"/>
    </source>
</evidence>
<dbReference type="InterPro" id="IPR013083">
    <property type="entry name" value="Znf_RING/FYVE/PHD"/>
</dbReference>
<dbReference type="InterPro" id="IPR047546">
    <property type="entry name" value="Rcat_RBR_RNF216"/>
</dbReference>
<keyword evidence="10" id="KW-1185">Reference proteome</keyword>
<dbReference type="PANTHER" id="PTHR22770">
    <property type="entry name" value="UBIQUITIN CONJUGATING ENZYME 7 INTERACTING PROTEIN-RELATED"/>
    <property type="match status" value="1"/>
</dbReference>
<evidence type="ECO:0000313" key="10">
    <source>
        <dbReference type="Proteomes" id="UP000694844"/>
    </source>
</evidence>
<evidence type="ECO:0000256" key="5">
    <source>
        <dbReference type="ARBA" id="ARBA00022771"/>
    </source>
</evidence>
<feature type="compositionally biased region" description="Pro residues" evidence="8">
    <location>
        <begin position="194"/>
        <end position="208"/>
    </location>
</feature>
<comment type="pathway">
    <text evidence="1">Protein modification; protein ubiquitination.</text>
</comment>
<dbReference type="SUPFAM" id="SSF57850">
    <property type="entry name" value="RING/U-box"/>
    <property type="match status" value="3"/>
</dbReference>
<dbReference type="SMART" id="SM00647">
    <property type="entry name" value="IBR"/>
    <property type="match status" value="1"/>
</dbReference>
<dbReference type="AlphaFoldDB" id="A0A8B8CPY4"/>
<evidence type="ECO:0000256" key="3">
    <source>
        <dbReference type="ARBA" id="ARBA00022723"/>
    </source>
</evidence>
<dbReference type="InterPro" id="IPR058758">
    <property type="entry name" value="UBA_RNF216"/>
</dbReference>
<dbReference type="Pfam" id="PF26191">
    <property type="entry name" value="RING-HC_RBR_RNF216"/>
    <property type="match status" value="1"/>
</dbReference>
<dbReference type="GO" id="GO:0008270">
    <property type="term" value="F:zinc ion binding"/>
    <property type="evidence" value="ECO:0007669"/>
    <property type="project" value="UniProtKB-KW"/>
</dbReference>
<dbReference type="KEGG" id="cvn:111121052"/>
<dbReference type="Gene3D" id="3.30.40.10">
    <property type="entry name" value="Zinc/RING finger domain, C3HC4 (zinc finger)"/>
    <property type="match status" value="1"/>
</dbReference>
<reference evidence="11" key="1">
    <citation type="submission" date="2025-08" db="UniProtKB">
        <authorList>
            <consortium name="RefSeq"/>
        </authorList>
    </citation>
    <scope>IDENTIFICATION</scope>
    <source>
        <tissue evidence="11">Whole sample</tissue>
    </source>
</reference>